<reference evidence="2" key="1">
    <citation type="submission" date="2020-10" db="EMBL/GenBank/DDBJ databases">
        <authorList>
            <person name="Gilroy R."/>
        </authorList>
    </citation>
    <scope>NUCLEOTIDE SEQUENCE</scope>
    <source>
        <strain evidence="2">CHK147-3167</strain>
    </source>
</reference>
<comment type="caution">
    <text evidence="2">The sequence shown here is derived from an EMBL/GenBank/DDBJ whole genome shotgun (WGS) entry which is preliminary data.</text>
</comment>
<evidence type="ECO:0000313" key="3">
    <source>
        <dbReference type="Proteomes" id="UP000886786"/>
    </source>
</evidence>
<dbReference type="GO" id="GO:0008907">
    <property type="term" value="F:integrase activity"/>
    <property type="evidence" value="ECO:0007669"/>
    <property type="project" value="InterPro"/>
</dbReference>
<feature type="domain" description="Integrase Tn916-type N-terminal DNA binding" evidence="1">
    <location>
        <begin position="4"/>
        <end position="58"/>
    </location>
</feature>
<evidence type="ECO:0000259" key="1">
    <source>
        <dbReference type="Pfam" id="PF02920"/>
    </source>
</evidence>
<dbReference type="Pfam" id="PF02920">
    <property type="entry name" value="Integrase_DNA"/>
    <property type="match status" value="1"/>
</dbReference>
<sequence length="87" mass="10448">MKLKRRKDNNNRVLKDGEYQRTNGSYEYKWRDKKGKRHSIYAKTLNELRKKESSLLKDSITGINCNEKITIKSYCFSWTFPSEVFSF</sequence>
<name>A0A9D1CYY8_9FIRM</name>
<dbReference type="Gene3D" id="3.30.160.60">
    <property type="entry name" value="Classic Zinc Finger"/>
    <property type="match status" value="1"/>
</dbReference>
<gene>
    <name evidence="2" type="ORF">IAB27_06410</name>
</gene>
<dbReference type="Proteomes" id="UP000886786">
    <property type="component" value="Unassembled WGS sequence"/>
</dbReference>
<protein>
    <submittedName>
        <fullName evidence="2">Integrase DNA-binding domain-containing protein</fullName>
    </submittedName>
</protein>
<keyword evidence="2" id="KW-0238">DNA-binding</keyword>
<accession>A0A9D1CYY8</accession>
<reference evidence="2" key="2">
    <citation type="journal article" date="2021" name="PeerJ">
        <title>Extensive microbial diversity within the chicken gut microbiome revealed by metagenomics and culture.</title>
        <authorList>
            <person name="Gilroy R."/>
            <person name="Ravi A."/>
            <person name="Getino M."/>
            <person name="Pursley I."/>
            <person name="Horton D.L."/>
            <person name="Alikhan N.F."/>
            <person name="Baker D."/>
            <person name="Gharbi K."/>
            <person name="Hall N."/>
            <person name="Watson M."/>
            <person name="Adriaenssens E.M."/>
            <person name="Foster-Nyarko E."/>
            <person name="Jarju S."/>
            <person name="Secka A."/>
            <person name="Antonio M."/>
            <person name="Oren A."/>
            <person name="Chaudhuri R.R."/>
            <person name="La Ragione R."/>
            <person name="Hildebrand F."/>
            <person name="Pallen M.J."/>
        </authorList>
    </citation>
    <scope>NUCLEOTIDE SEQUENCE</scope>
    <source>
        <strain evidence="2">CHK147-3167</strain>
    </source>
</reference>
<proteinExistence type="predicted"/>
<organism evidence="2 3">
    <name type="scientific">Candidatus Coprosoma intestinipullorum</name>
    <dbReference type="NCBI Taxonomy" id="2840752"/>
    <lineage>
        <taxon>Bacteria</taxon>
        <taxon>Bacillati</taxon>
        <taxon>Bacillota</taxon>
        <taxon>Bacillota incertae sedis</taxon>
        <taxon>Candidatus Coprosoma</taxon>
    </lineage>
</organism>
<dbReference type="EMBL" id="DVFV01000107">
    <property type="protein sequence ID" value="HIQ91232.1"/>
    <property type="molecule type" value="Genomic_DNA"/>
</dbReference>
<dbReference type="InterPro" id="IPR004191">
    <property type="entry name" value="Integrase_Tn916-type_DNA-bd_N"/>
</dbReference>
<dbReference type="InterPro" id="IPR016177">
    <property type="entry name" value="DNA-bd_dom_sf"/>
</dbReference>
<dbReference type="AlphaFoldDB" id="A0A9D1CYY8"/>
<evidence type="ECO:0000313" key="2">
    <source>
        <dbReference type="EMBL" id="HIQ91232.1"/>
    </source>
</evidence>
<dbReference type="GO" id="GO:0003677">
    <property type="term" value="F:DNA binding"/>
    <property type="evidence" value="ECO:0007669"/>
    <property type="project" value="UniProtKB-KW"/>
</dbReference>
<dbReference type="SUPFAM" id="SSF54171">
    <property type="entry name" value="DNA-binding domain"/>
    <property type="match status" value="1"/>
</dbReference>